<evidence type="ECO:0000256" key="1">
    <source>
        <dbReference type="SAM" id="MobiDB-lite"/>
    </source>
</evidence>
<accession>A0A0F9BHV9</accession>
<sequence length="138" mass="15854">MAASSKLLINEHPLQTLPTLAKAIGLDKAVILQQIQYWVSTSPHEIKGHQWIYNSYTEWALQFPWLTPEGVRYHIRGLEKAGLIVAGKFNKDTRDKTKWYRINYTKLNKVLKTTDGELKTPTAGDSKPRMQADKNYEP</sequence>
<feature type="non-terminal residue" evidence="2">
    <location>
        <position position="138"/>
    </location>
</feature>
<name>A0A0F9BHV9_9ZZZZ</name>
<protein>
    <submittedName>
        <fullName evidence="2">Uncharacterized protein</fullName>
    </submittedName>
</protein>
<dbReference type="EMBL" id="LAZR01040860">
    <property type="protein sequence ID" value="KKL13422.1"/>
    <property type="molecule type" value="Genomic_DNA"/>
</dbReference>
<feature type="region of interest" description="Disordered" evidence="1">
    <location>
        <begin position="116"/>
        <end position="138"/>
    </location>
</feature>
<proteinExistence type="predicted"/>
<feature type="compositionally biased region" description="Basic and acidic residues" evidence="1">
    <location>
        <begin position="126"/>
        <end position="138"/>
    </location>
</feature>
<dbReference type="InterPro" id="IPR036390">
    <property type="entry name" value="WH_DNA-bd_sf"/>
</dbReference>
<organism evidence="2">
    <name type="scientific">marine sediment metagenome</name>
    <dbReference type="NCBI Taxonomy" id="412755"/>
    <lineage>
        <taxon>unclassified sequences</taxon>
        <taxon>metagenomes</taxon>
        <taxon>ecological metagenomes</taxon>
    </lineage>
</organism>
<evidence type="ECO:0000313" key="2">
    <source>
        <dbReference type="EMBL" id="KKL13422.1"/>
    </source>
</evidence>
<gene>
    <name evidence="2" type="ORF">LCGC14_2525930</name>
</gene>
<dbReference type="AlphaFoldDB" id="A0A0F9BHV9"/>
<comment type="caution">
    <text evidence="2">The sequence shown here is derived from an EMBL/GenBank/DDBJ whole genome shotgun (WGS) entry which is preliminary data.</text>
</comment>
<dbReference type="SUPFAM" id="SSF46785">
    <property type="entry name" value="Winged helix' DNA-binding domain"/>
    <property type="match status" value="1"/>
</dbReference>
<reference evidence="2" key="1">
    <citation type="journal article" date="2015" name="Nature">
        <title>Complex archaea that bridge the gap between prokaryotes and eukaryotes.</title>
        <authorList>
            <person name="Spang A."/>
            <person name="Saw J.H."/>
            <person name="Jorgensen S.L."/>
            <person name="Zaremba-Niedzwiedzka K."/>
            <person name="Martijn J."/>
            <person name="Lind A.E."/>
            <person name="van Eijk R."/>
            <person name="Schleper C."/>
            <person name="Guy L."/>
            <person name="Ettema T.J."/>
        </authorList>
    </citation>
    <scope>NUCLEOTIDE SEQUENCE</scope>
</reference>